<dbReference type="InterPro" id="IPR021153">
    <property type="entry name" value="HrcA_C"/>
</dbReference>
<organism evidence="7 8">
    <name type="scientific">Mesoplasma chauliocola</name>
    <dbReference type="NCBI Taxonomy" id="216427"/>
    <lineage>
        <taxon>Bacteria</taxon>
        <taxon>Bacillati</taxon>
        <taxon>Mycoplasmatota</taxon>
        <taxon>Mollicutes</taxon>
        <taxon>Entomoplasmatales</taxon>
        <taxon>Entomoplasmataceae</taxon>
        <taxon>Mesoplasma</taxon>
    </lineage>
</organism>
<dbReference type="Proteomes" id="UP000232229">
    <property type="component" value="Chromosome"/>
</dbReference>
<dbReference type="InterPro" id="IPR029016">
    <property type="entry name" value="GAF-like_dom_sf"/>
</dbReference>
<proteinExistence type="inferred from homology"/>
<comment type="similarity">
    <text evidence="5">Belongs to the HrcA family.</text>
</comment>
<gene>
    <name evidence="5 7" type="primary">hrcA</name>
    <name evidence="7" type="ORF">CK556_02365</name>
</gene>
<evidence type="ECO:0000256" key="5">
    <source>
        <dbReference type="HAMAP-Rule" id="MF_00081"/>
    </source>
</evidence>
<comment type="function">
    <text evidence="5">Negative regulator of class I heat shock genes (grpE-dnaK-dnaJ and groELS operons). Prevents heat-shock induction of these operons.</text>
</comment>
<evidence type="ECO:0000256" key="2">
    <source>
        <dbReference type="ARBA" id="ARBA00023015"/>
    </source>
</evidence>
<dbReference type="KEGG" id="mchc:CK556_02365"/>
<dbReference type="PIRSF" id="PIRSF005485">
    <property type="entry name" value="HrcA"/>
    <property type="match status" value="1"/>
</dbReference>
<dbReference type="SUPFAM" id="SSF46785">
    <property type="entry name" value="Winged helix' DNA-binding domain"/>
    <property type="match status" value="1"/>
</dbReference>
<dbReference type="AlphaFoldDB" id="A0A249SNG1"/>
<keyword evidence="1 5" id="KW-0678">Repressor</keyword>
<dbReference type="Gene3D" id="1.10.10.10">
    <property type="entry name" value="Winged helix-like DNA-binding domain superfamily/Winged helix DNA-binding domain"/>
    <property type="match status" value="1"/>
</dbReference>
<dbReference type="Gene3D" id="3.30.390.60">
    <property type="entry name" value="Heat-inducible transcription repressor hrca homolog, domain 3"/>
    <property type="match status" value="1"/>
</dbReference>
<dbReference type="PANTHER" id="PTHR34824">
    <property type="entry name" value="HEAT-INDUCIBLE TRANSCRIPTION REPRESSOR HRCA"/>
    <property type="match status" value="1"/>
</dbReference>
<evidence type="ECO:0000313" key="7">
    <source>
        <dbReference type="EMBL" id="ASZ09188.1"/>
    </source>
</evidence>
<sequence>MLSERQAKILKVIVSEYIKTNQAVSSKRIQELLDIKISSATIRSDSAALEELNYLEKQHTSSGRVPSTKGYRYYVDHLMEFDDYNESLKENLKVILFQRGTKIENVLEQASQIISEMTKMTAIVTKQNLNSELMVKKIDLIPLSETMASVIFILSNGEMQNQLFNLNDISLSDLSISIKIFSDCLVDTPVKEIESNILLIKPNLQKTVKNYDLILETFMTNILQNKESKKEIVGMKNMLENPEFNDTEKLKKVINIMENMSPFDWFDVSYVSNQKMIQISTKIGEEISEDLSDISIVETAIKTEQGSTMLTLVGPKRVDYSQANQLINLIVEIINGDDHKNE</sequence>
<dbReference type="InterPro" id="IPR023120">
    <property type="entry name" value="WHTH_transcript_rep_HrcA_IDD"/>
</dbReference>
<accession>A0A249SNG1</accession>
<dbReference type="InterPro" id="IPR036390">
    <property type="entry name" value="WH_DNA-bd_sf"/>
</dbReference>
<dbReference type="EMBL" id="CP023173">
    <property type="protein sequence ID" value="ASZ09188.1"/>
    <property type="molecule type" value="Genomic_DNA"/>
</dbReference>
<dbReference type="PANTHER" id="PTHR34824:SF1">
    <property type="entry name" value="HEAT-INDUCIBLE TRANSCRIPTION REPRESSOR HRCA"/>
    <property type="match status" value="1"/>
</dbReference>
<dbReference type="GO" id="GO:0003677">
    <property type="term" value="F:DNA binding"/>
    <property type="evidence" value="ECO:0007669"/>
    <property type="project" value="InterPro"/>
</dbReference>
<dbReference type="GO" id="GO:0045892">
    <property type="term" value="P:negative regulation of DNA-templated transcription"/>
    <property type="evidence" value="ECO:0007669"/>
    <property type="project" value="UniProtKB-UniRule"/>
</dbReference>
<feature type="domain" description="Heat-inducible transcription repressor HrcA C-terminal" evidence="6">
    <location>
        <begin position="104"/>
        <end position="322"/>
    </location>
</feature>
<dbReference type="Pfam" id="PF01628">
    <property type="entry name" value="HrcA"/>
    <property type="match status" value="1"/>
</dbReference>
<dbReference type="SUPFAM" id="SSF55781">
    <property type="entry name" value="GAF domain-like"/>
    <property type="match status" value="1"/>
</dbReference>
<dbReference type="STRING" id="1336232.GCA_000518825_01382"/>
<protein>
    <recommendedName>
        <fullName evidence="5">Heat-inducible transcription repressor HrcA</fullName>
    </recommendedName>
</protein>
<keyword evidence="8" id="KW-1185">Reference proteome</keyword>
<evidence type="ECO:0000256" key="3">
    <source>
        <dbReference type="ARBA" id="ARBA00023016"/>
    </source>
</evidence>
<evidence type="ECO:0000313" key="8">
    <source>
        <dbReference type="Proteomes" id="UP000232229"/>
    </source>
</evidence>
<evidence type="ECO:0000259" key="6">
    <source>
        <dbReference type="Pfam" id="PF01628"/>
    </source>
</evidence>
<evidence type="ECO:0000256" key="4">
    <source>
        <dbReference type="ARBA" id="ARBA00023163"/>
    </source>
</evidence>
<dbReference type="InterPro" id="IPR002571">
    <property type="entry name" value="HrcA"/>
</dbReference>
<reference evidence="7 8" key="1">
    <citation type="submission" date="2017-08" db="EMBL/GenBank/DDBJ databases">
        <title>Complete Genome Sequence of Mesoplasma chauliocola.</title>
        <authorList>
            <person name="Knight T.F.Jr."/>
            <person name="Citino T."/>
        </authorList>
    </citation>
    <scope>NUCLEOTIDE SEQUENCE [LARGE SCALE GENOMIC DNA]</scope>
    <source>
        <strain evidence="7 8">CHPA-2</strain>
    </source>
</reference>
<dbReference type="InterPro" id="IPR036388">
    <property type="entry name" value="WH-like_DNA-bd_sf"/>
</dbReference>
<dbReference type="Gene3D" id="3.30.450.40">
    <property type="match status" value="1"/>
</dbReference>
<keyword evidence="3 5" id="KW-0346">Stress response</keyword>
<dbReference type="NCBIfam" id="TIGR00331">
    <property type="entry name" value="hrcA"/>
    <property type="match status" value="1"/>
</dbReference>
<dbReference type="HAMAP" id="MF_00081">
    <property type="entry name" value="HrcA"/>
    <property type="match status" value="1"/>
</dbReference>
<name>A0A249SNG1_9MOLU</name>
<dbReference type="RefSeq" id="WP_027875634.1">
    <property type="nucleotide sequence ID" value="NZ_CP023173.1"/>
</dbReference>
<keyword evidence="4 5" id="KW-0804">Transcription</keyword>
<keyword evidence="2 5" id="KW-0805">Transcription regulation</keyword>
<evidence type="ECO:0000256" key="1">
    <source>
        <dbReference type="ARBA" id="ARBA00022491"/>
    </source>
</evidence>